<sequence>MSEMLTDLLQNIYNRISTLGKSINSLQMSIDNLNKTFGEKVGNLVGSMNSMMDNVEKEGETQKLLLEQIGDEAIREVLKLQDKIGLKDLEELSVKLSKIVETSEEALKPEVVDLLLKEVLEGVKSLKESPIKEESKVNDEELLKKVSSSIPKPTPKKGKNLKNLGPPPGN</sequence>
<reference evidence="2 3" key="1">
    <citation type="journal article" date="2020" name="Nature">
        <title>Isolation of an archaeon at the prokaryote-eukaryote interface.</title>
        <authorList>
            <person name="Imachi H."/>
            <person name="Nobu M.K."/>
            <person name="Nakahara N."/>
            <person name="Morono Y."/>
            <person name="Ogawara M."/>
            <person name="Takaki Y."/>
            <person name="Takano Y."/>
            <person name="Uematsu K."/>
            <person name="Ikuta T."/>
            <person name="Ito M."/>
            <person name="Matsui Y."/>
            <person name="Miyazaki M."/>
            <person name="Murata K."/>
            <person name="Saito Y."/>
            <person name="Sakai S."/>
            <person name="Song C."/>
            <person name="Tasumi E."/>
            <person name="Yamanaka Y."/>
            <person name="Yamaguchi T."/>
            <person name="Kamagata Y."/>
            <person name="Tamaki H."/>
            <person name="Takai K."/>
        </authorList>
    </citation>
    <scope>NUCLEOTIDE SEQUENCE [LARGE SCALE GENOMIC DNA]</scope>
    <source>
        <strain evidence="2 3">MK-D1</strain>
    </source>
</reference>
<evidence type="ECO:0000256" key="1">
    <source>
        <dbReference type="SAM" id="MobiDB-lite"/>
    </source>
</evidence>
<name>A0A5B9D5U1_9ARCH</name>
<dbReference type="RefSeq" id="WP_147661270.1">
    <property type="nucleotide sequence ID" value="NZ_CP042905.2"/>
</dbReference>
<dbReference type="EMBL" id="CP042905">
    <property type="protein sequence ID" value="QEE14311.1"/>
    <property type="molecule type" value="Genomic_DNA"/>
</dbReference>
<dbReference type="GeneID" id="41328128"/>
<evidence type="ECO:0000313" key="2">
    <source>
        <dbReference type="EMBL" id="QEE14311.1"/>
    </source>
</evidence>
<accession>A0A5B9D5U1</accession>
<keyword evidence="3" id="KW-1185">Reference proteome</keyword>
<evidence type="ECO:0000313" key="3">
    <source>
        <dbReference type="Proteomes" id="UP000321408"/>
    </source>
</evidence>
<organism evidence="2 3">
    <name type="scientific">Promethearchaeum syntrophicum</name>
    <dbReference type="NCBI Taxonomy" id="2594042"/>
    <lineage>
        <taxon>Archaea</taxon>
        <taxon>Promethearchaeati</taxon>
        <taxon>Promethearchaeota</taxon>
        <taxon>Promethearchaeia</taxon>
        <taxon>Promethearchaeales</taxon>
        <taxon>Promethearchaeaceae</taxon>
        <taxon>Promethearchaeum</taxon>
    </lineage>
</organism>
<dbReference type="Proteomes" id="UP000321408">
    <property type="component" value="Chromosome"/>
</dbReference>
<feature type="compositionally biased region" description="Basic and acidic residues" evidence="1">
    <location>
        <begin position="128"/>
        <end position="144"/>
    </location>
</feature>
<dbReference type="AlphaFoldDB" id="A0A5B9D5U1"/>
<reference evidence="2 3" key="2">
    <citation type="journal article" date="2024" name="Int. J. Syst. Evol. Microbiol.">
        <title>Promethearchaeum syntrophicum gen. nov., sp. nov., an anaerobic, obligately syntrophic archaeon, the first isolate of the lineage 'Asgard' archaea, and proposal of the new archaeal phylum Promethearchaeota phyl. nov. and kingdom Promethearchaeati regn. nov.</title>
        <authorList>
            <person name="Imachi H."/>
            <person name="Nobu M.K."/>
            <person name="Kato S."/>
            <person name="Takaki Y."/>
            <person name="Miyazaki M."/>
            <person name="Miyata M."/>
            <person name="Ogawara M."/>
            <person name="Saito Y."/>
            <person name="Sakai S."/>
            <person name="Tahara Y.O."/>
            <person name="Takano Y."/>
            <person name="Tasumi E."/>
            <person name="Uematsu K."/>
            <person name="Yoshimura T."/>
            <person name="Itoh T."/>
            <person name="Ohkuma M."/>
            <person name="Takai K."/>
        </authorList>
    </citation>
    <scope>NUCLEOTIDE SEQUENCE [LARGE SCALE GENOMIC DNA]</scope>
    <source>
        <strain evidence="2 3">MK-D1</strain>
    </source>
</reference>
<dbReference type="KEGG" id="psyt:DSAG12_00123"/>
<feature type="region of interest" description="Disordered" evidence="1">
    <location>
        <begin position="128"/>
        <end position="170"/>
    </location>
</feature>
<protein>
    <submittedName>
        <fullName evidence="2">Uncharacterized protein</fullName>
    </submittedName>
</protein>
<gene>
    <name evidence="2" type="ORF">DSAG12_00123</name>
</gene>
<proteinExistence type="predicted"/>